<evidence type="ECO:0000256" key="1">
    <source>
        <dbReference type="ARBA" id="ARBA00004123"/>
    </source>
</evidence>
<comment type="subcellular location">
    <subcellularLocation>
        <location evidence="3">Chromosome</location>
        <location evidence="3">Centromere</location>
        <location evidence="3">Kinetochore</location>
    </subcellularLocation>
    <subcellularLocation>
        <location evidence="2">Cytoplasm</location>
        <location evidence="2">Cytoskeleton</location>
        <location evidence="2">Spindle</location>
    </subcellularLocation>
    <subcellularLocation>
        <location evidence="1">Nucleus</location>
    </subcellularLocation>
</comment>
<dbReference type="GO" id="GO:0051301">
    <property type="term" value="P:cell division"/>
    <property type="evidence" value="ECO:0007669"/>
    <property type="project" value="UniProtKB-KW"/>
</dbReference>
<dbReference type="RefSeq" id="XP_025347833.1">
    <property type="nucleotide sequence ID" value="XM_025492514.1"/>
</dbReference>
<keyword evidence="10" id="KW-0498">Mitosis</keyword>
<feature type="region of interest" description="Disordered" evidence="18">
    <location>
        <begin position="169"/>
        <end position="195"/>
    </location>
</feature>
<feature type="region of interest" description="Disordered" evidence="18">
    <location>
        <begin position="77"/>
        <end position="107"/>
    </location>
</feature>
<evidence type="ECO:0000256" key="7">
    <source>
        <dbReference type="ARBA" id="ARBA00022490"/>
    </source>
</evidence>
<feature type="compositionally biased region" description="Basic and acidic residues" evidence="18">
    <location>
        <begin position="90"/>
        <end position="107"/>
    </location>
</feature>
<dbReference type="Pfam" id="PF08654">
    <property type="entry name" value="DASH_Dad2"/>
    <property type="match status" value="1"/>
</dbReference>
<evidence type="ECO:0000256" key="12">
    <source>
        <dbReference type="ARBA" id="ARBA00022838"/>
    </source>
</evidence>
<name>A0A316U8H4_9BASI</name>
<evidence type="ECO:0000256" key="13">
    <source>
        <dbReference type="ARBA" id="ARBA00023212"/>
    </source>
</evidence>
<evidence type="ECO:0000256" key="4">
    <source>
        <dbReference type="ARBA" id="ARBA00005501"/>
    </source>
</evidence>
<keyword evidence="14" id="KW-0539">Nucleus</keyword>
<dbReference type="GeneID" id="37014248"/>
<dbReference type="InterPro" id="IPR013963">
    <property type="entry name" value="DASH_Dad2"/>
</dbReference>
<evidence type="ECO:0000313" key="19">
    <source>
        <dbReference type="EMBL" id="PWN20673.1"/>
    </source>
</evidence>
<keyword evidence="13" id="KW-0206">Cytoskeleton</keyword>
<dbReference type="GO" id="GO:1990023">
    <property type="term" value="C:mitotic spindle midzone"/>
    <property type="evidence" value="ECO:0007669"/>
    <property type="project" value="TreeGrafter"/>
</dbReference>
<evidence type="ECO:0000256" key="16">
    <source>
        <dbReference type="ARBA" id="ARBA00023328"/>
    </source>
</evidence>
<evidence type="ECO:0000256" key="10">
    <source>
        <dbReference type="ARBA" id="ARBA00022776"/>
    </source>
</evidence>
<dbReference type="GO" id="GO:0008608">
    <property type="term" value="P:attachment of spindle microtubules to kinetochore"/>
    <property type="evidence" value="ECO:0007669"/>
    <property type="project" value="TreeGrafter"/>
</dbReference>
<evidence type="ECO:0000256" key="14">
    <source>
        <dbReference type="ARBA" id="ARBA00023242"/>
    </source>
</evidence>
<protein>
    <recommendedName>
        <fullName evidence="5">DASH complex subunit DAD2</fullName>
    </recommendedName>
    <alternativeName>
        <fullName evidence="17">Outer kinetochore protein DAD2</fullName>
    </alternativeName>
</protein>
<dbReference type="PANTHER" id="PTHR28036">
    <property type="entry name" value="DASH COMPLEX SUBUNIT DAD2"/>
    <property type="match status" value="1"/>
</dbReference>
<keyword evidence="16" id="KW-0137">Centromere</keyword>
<proteinExistence type="inferred from homology"/>
<evidence type="ECO:0000256" key="9">
    <source>
        <dbReference type="ARBA" id="ARBA00022701"/>
    </source>
</evidence>
<sequence length="195" mass="21231">MSRPSTMYADQPHPTRSSLFPGGGPGSSSSTSGSGASTSRLQAKQQELEGLKELREYSARLVRELETMGQGLEAIKKGEESEYGRLALAHRGEERRGERDHHSAPRDLELRQLTAFPHPRLPTTTGVAQVMSSWQTVFRGIQVAQGESASPLLSPPLSPITHLPLTLFSPLPNSSHTQHPSPKSKHKAVPFPTQV</sequence>
<evidence type="ECO:0000256" key="3">
    <source>
        <dbReference type="ARBA" id="ARBA00004629"/>
    </source>
</evidence>
<evidence type="ECO:0000256" key="15">
    <source>
        <dbReference type="ARBA" id="ARBA00023306"/>
    </source>
</evidence>
<evidence type="ECO:0000256" key="8">
    <source>
        <dbReference type="ARBA" id="ARBA00022618"/>
    </source>
</evidence>
<feature type="compositionally biased region" description="Polar residues" evidence="18">
    <location>
        <begin position="171"/>
        <end position="181"/>
    </location>
</feature>
<keyword evidence="9" id="KW-0493">Microtubule</keyword>
<dbReference type="GO" id="GO:0042729">
    <property type="term" value="C:DASH complex"/>
    <property type="evidence" value="ECO:0007669"/>
    <property type="project" value="InterPro"/>
</dbReference>
<gene>
    <name evidence="19" type="ORF">BCV69DRAFT_282893</name>
</gene>
<evidence type="ECO:0000256" key="5">
    <source>
        <dbReference type="ARBA" id="ARBA00020260"/>
    </source>
</evidence>
<feature type="non-terminal residue" evidence="19">
    <location>
        <position position="195"/>
    </location>
</feature>
<dbReference type="PANTHER" id="PTHR28036:SF1">
    <property type="entry name" value="DASH COMPLEX SUBUNIT DAD2"/>
    <property type="match status" value="1"/>
</dbReference>
<feature type="region of interest" description="Disordered" evidence="18">
    <location>
        <begin position="1"/>
        <end position="47"/>
    </location>
</feature>
<evidence type="ECO:0000256" key="6">
    <source>
        <dbReference type="ARBA" id="ARBA00022454"/>
    </source>
</evidence>
<dbReference type="GO" id="GO:0005874">
    <property type="term" value="C:microtubule"/>
    <property type="evidence" value="ECO:0007669"/>
    <property type="project" value="UniProtKB-KW"/>
</dbReference>
<evidence type="ECO:0000313" key="20">
    <source>
        <dbReference type="Proteomes" id="UP000245942"/>
    </source>
</evidence>
<evidence type="ECO:0000256" key="17">
    <source>
        <dbReference type="ARBA" id="ARBA00030568"/>
    </source>
</evidence>
<comment type="similarity">
    <text evidence="4">Belongs to the DASH complex DAD2 family.</text>
</comment>
<keyword evidence="15" id="KW-0131">Cell cycle</keyword>
<evidence type="ECO:0000256" key="18">
    <source>
        <dbReference type="SAM" id="MobiDB-lite"/>
    </source>
</evidence>
<dbReference type="Proteomes" id="UP000245942">
    <property type="component" value="Unassembled WGS sequence"/>
</dbReference>
<keyword evidence="8" id="KW-0132">Cell division</keyword>
<keyword evidence="20" id="KW-1185">Reference proteome</keyword>
<dbReference type="STRING" id="1684307.A0A316U8H4"/>
<dbReference type="AlphaFoldDB" id="A0A316U8H4"/>
<dbReference type="OrthoDB" id="3230169at2759"/>
<dbReference type="GO" id="GO:0000278">
    <property type="term" value="P:mitotic cell cycle"/>
    <property type="evidence" value="ECO:0007669"/>
    <property type="project" value="InterPro"/>
</dbReference>
<keyword evidence="11" id="KW-0159">Chromosome partition</keyword>
<organism evidence="19 20">
    <name type="scientific">Pseudomicrostroma glucosiphilum</name>
    <dbReference type="NCBI Taxonomy" id="1684307"/>
    <lineage>
        <taxon>Eukaryota</taxon>
        <taxon>Fungi</taxon>
        <taxon>Dikarya</taxon>
        <taxon>Basidiomycota</taxon>
        <taxon>Ustilaginomycotina</taxon>
        <taxon>Exobasidiomycetes</taxon>
        <taxon>Microstromatales</taxon>
        <taxon>Microstromatales incertae sedis</taxon>
        <taxon>Pseudomicrostroma</taxon>
    </lineage>
</organism>
<dbReference type="GO" id="GO:0044732">
    <property type="term" value="C:mitotic spindle pole body"/>
    <property type="evidence" value="ECO:0007669"/>
    <property type="project" value="TreeGrafter"/>
</dbReference>
<keyword evidence="6" id="KW-0158">Chromosome</keyword>
<keyword evidence="12" id="KW-0995">Kinetochore</keyword>
<feature type="compositionally biased region" description="Low complexity" evidence="18">
    <location>
        <begin position="27"/>
        <end position="39"/>
    </location>
</feature>
<accession>A0A316U8H4</accession>
<evidence type="ECO:0000256" key="2">
    <source>
        <dbReference type="ARBA" id="ARBA00004186"/>
    </source>
</evidence>
<dbReference type="EMBL" id="KZ819327">
    <property type="protein sequence ID" value="PWN20673.1"/>
    <property type="molecule type" value="Genomic_DNA"/>
</dbReference>
<reference evidence="19 20" key="1">
    <citation type="journal article" date="2018" name="Mol. Biol. Evol.">
        <title>Broad Genomic Sampling Reveals a Smut Pathogenic Ancestry of the Fungal Clade Ustilaginomycotina.</title>
        <authorList>
            <person name="Kijpornyongpan T."/>
            <person name="Mondo S.J."/>
            <person name="Barry K."/>
            <person name="Sandor L."/>
            <person name="Lee J."/>
            <person name="Lipzen A."/>
            <person name="Pangilinan J."/>
            <person name="LaButti K."/>
            <person name="Hainaut M."/>
            <person name="Henrissat B."/>
            <person name="Grigoriev I.V."/>
            <person name="Spatafora J.W."/>
            <person name="Aime M.C."/>
        </authorList>
    </citation>
    <scope>NUCLEOTIDE SEQUENCE [LARGE SCALE GENOMIC DNA]</scope>
    <source>
        <strain evidence="19 20">MCA 4718</strain>
    </source>
</reference>
<evidence type="ECO:0000256" key="11">
    <source>
        <dbReference type="ARBA" id="ARBA00022829"/>
    </source>
</evidence>
<keyword evidence="7" id="KW-0963">Cytoplasm</keyword>